<keyword evidence="1" id="KW-1015">Disulfide bond</keyword>
<name>A0A6B0V9K4_IXORI</name>
<sequence>MEFRLVGALLCSGGGAEDAGGQTPRNSTDTFCTFKLPRAFLKAARGDPEASAIWSYSAISCSRGHGCLGSESLVHVRLTGSDDTFCTVTWEVSGSPKNRARRCTVLICQSMLFAYSQFLGLSVTRNLWWTARALECCQTLMSIRSCTVSPSLSMASRRNWYLPMCSSRGSADSVCFSASNWIHERGSIAVPADVKNISLSSRVSPCSRSWKASAGIWKVQTLPAVALSFGSRLFSVGLVLPPAGFLGVSGVGSAGVADTSGPTLVGCTSSGPNVGVTSPNAPSTNEVCVGRSGGSTGVIPSAAVGSTTDDRVGDAAMWRAWWSSPWWCLCGWCTVGPSKTGDAIVGTILVSGVAIGRSPTMLPVSVATTVGSGAGTNGVPPM</sequence>
<dbReference type="InterPro" id="IPR001190">
    <property type="entry name" value="SRCR"/>
</dbReference>
<protein>
    <recommendedName>
        <fullName evidence="2">SRCR domain-containing protein</fullName>
    </recommendedName>
</protein>
<dbReference type="AlphaFoldDB" id="A0A6B0V9K4"/>
<evidence type="ECO:0000313" key="3">
    <source>
        <dbReference type="EMBL" id="MXU98943.1"/>
    </source>
</evidence>
<dbReference type="GO" id="GO:0016020">
    <property type="term" value="C:membrane"/>
    <property type="evidence" value="ECO:0007669"/>
    <property type="project" value="InterPro"/>
</dbReference>
<organism evidence="3">
    <name type="scientific">Ixodes ricinus</name>
    <name type="common">Common tick</name>
    <name type="synonym">Acarus ricinus</name>
    <dbReference type="NCBI Taxonomy" id="34613"/>
    <lineage>
        <taxon>Eukaryota</taxon>
        <taxon>Metazoa</taxon>
        <taxon>Ecdysozoa</taxon>
        <taxon>Arthropoda</taxon>
        <taxon>Chelicerata</taxon>
        <taxon>Arachnida</taxon>
        <taxon>Acari</taxon>
        <taxon>Parasitiformes</taxon>
        <taxon>Ixodida</taxon>
        <taxon>Ixodoidea</taxon>
        <taxon>Ixodidae</taxon>
        <taxon>Ixodinae</taxon>
        <taxon>Ixodes</taxon>
    </lineage>
</organism>
<comment type="caution">
    <text evidence="1">Lacks conserved residue(s) required for the propagation of feature annotation.</text>
</comment>
<feature type="disulfide bond" evidence="1">
    <location>
        <begin position="136"/>
        <end position="146"/>
    </location>
</feature>
<dbReference type="EMBL" id="GIFC01016860">
    <property type="protein sequence ID" value="MXU98943.1"/>
    <property type="molecule type" value="Transcribed_RNA"/>
</dbReference>
<feature type="domain" description="SRCR" evidence="2">
    <location>
        <begin position="59"/>
        <end position="176"/>
    </location>
</feature>
<proteinExistence type="predicted"/>
<reference evidence="3" key="1">
    <citation type="submission" date="2019-12" db="EMBL/GenBank/DDBJ databases">
        <title>An insight into the sialome of adult female Ixodes ricinus ticks feeding for 6 days.</title>
        <authorList>
            <person name="Perner J."/>
            <person name="Ribeiro J.M.C."/>
        </authorList>
    </citation>
    <scope>NUCLEOTIDE SEQUENCE</scope>
    <source>
        <strain evidence="3">Semi-engorged</strain>
        <tissue evidence="3">Salivary glands</tissue>
    </source>
</reference>
<dbReference type="PROSITE" id="PS50287">
    <property type="entry name" value="SRCR_2"/>
    <property type="match status" value="1"/>
</dbReference>
<evidence type="ECO:0000259" key="2">
    <source>
        <dbReference type="PROSITE" id="PS50287"/>
    </source>
</evidence>
<accession>A0A6B0V9K4</accession>
<evidence type="ECO:0000256" key="1">
    <source>
        <dbReference type="PROSITE-ProRule" id="PRU00196"/>
    </source>
</evidence>